<dbReference type="Proteomes" id="UP001501710">
    <property type="component" value="Unassembled WGS sequence"/>
</dbReference>
<sequence length="171" mass="18143">MSKVRRGPITHVAVDYGLTLTSSADDVDPELGMRPVSSAAQVVIRQLDAAGIILALVSNTLACQDRRPALKAAGVDGLFCDRVYLSHEMALNKASPRFYRRVLDDLGIGPCELVVCGNNIDTDVCVPAALGIRAVLLGPIAVSTQLPPRTAVIRHIGDLPVLLTGEQITHA</sequence>
<protein>
    <recommendedName>
        <fullName evidence="3">HAD family hydrolase</fullName>
    </recommendedName>
</protein>
<accession>A0ABP8CPQ6</accession>
<evidence type="ECO:0000313" key="2">
    <source>
        <dbReference type="Proteomes" id="UP001501710"/>
    </source>
</evidence>
<keyword evidence="2" id="KW-1185">Reference proteome</keyword>
<organism evidence="1 2">
    <name type="scientific">Actinomadura meridiana</name>
    <dbReference type="NCBI Taxonomy" id="559626"/>
    <lineage>
        <taxon>Bacteria</taxon>
        <taxon>Bacillati</taxon>
        <taxon>Actinomycetota</taxon>
        <taxon>Actinomycetes</taxon>
        <taxon>Streptosporangiales</taxon>
        <taxon>Thermomonosporaceae</taxon>
        <taxon>Actinomadura</taxon>
    </lineage>
</organism>
<dbReference type="SUPFAM" id="SSF56784">
    <property type="entry name" value="HAD-like"/>
    <property type="match status" value="1"/>
</dbReference>
<name>A0ABP8CPQ6_9ACTN</name>
<evidence type="ECO:0000313" key="1">
    <source>
        <dbReference type="EMBL" id="GAA4241923.1"/>
    </source>
</evidence>
<dbReference type="InterPro" id="IPR036412">
    <property type="entry name" value="HAD-like_sf"/>
</dbReference>
<proteinExistence type="predicted"/>
<reference evidence="2" key="1">
    <citation type="journal article" date="2019" name="Int. J. Syst. Evol. Microbiol.">
        <title>The Global Catalogue of Microorganisms (GCM) 10K type strain sequencing project: providing services to taxonomists for standard genome sequencing and annotation.</title>
        <authorList>
            <consortium name="The Broad Institute Genomics Platform"/>
            <consortium name="The Broad Institute Genome Sequencing Center for Infectious Disease"/>
            <person name="Wu L."/>
            <person name="Ma J."/>
        </authorList>
    </citation>
    <scope>NUCLEOTIDE SEQUENCE [LARGE SCALE GENOMIC DNA]</scope>
    <source>
        <strain evidence="2">JCM 17440</strain>
    </source>
</reference>
<evidence type="ECO:0008006" key="3">
    <source>
        <dbReference type="Google" id="ProtNLM"/>
    </source>
</evidence>
<dbReference type="Gene3D" id="3.40.50.1000">
    <property type="entry name" value="HAD superfamily/HAD-like"/>
    <property type="match status" value="1"/>
</dbReference>
<gene>
    <name evidence="1" type="ORF">GCM10022254_72730</name>
</gene>
<dbReference type="Pfam" id="PF00702">
    <property type="entry name" value="Hydrolase"/>
    <property type="match status" value="1"/>
</dbReference>
<dbReference type="RefSeq" id="WP_344907100.1">
    <property type="nucleotide sequence ID" value="NZ_BAABAS010000029.1"/>
</dbReference>
<dbReference type="InterPro" id="IPR023214">
    <property type="entry name" value="HAD_sf"/>
</dbReference>
<comment type="caution">
    <text evidence="1">The sequence shown here is derived from an EMBL/GenBank/DDBJ whole genome shotgun (WGS) entry which is preliminary data.</text>
</comment>
<dbReference type="EMBL" id="BAABAS010000029">
    <property type="protein sequence ID" value="GAA4241923.1"/>
    <property type="molecule type" value="Genomic_DNA"/>
</dbReference>